<dbReference type="Gene3D" id="1.10.1070.11">
    <property type="entry name" value="Phosphatidylinositol 3-/4-kinase, catalytic domain"/>
    <property type="match status" value="1"/>
</dbReference>
<reference evidence="4" key="2">
    <citation type="journal article" date="2018" name="Environ. Sci. Technol.">
        <title>The Toxicogenome of Hyalella azteca: A Model for Sediment Ecotoxicology and Evolutionary Toxicology.</title>
        <authorList>
            <person name="Poynton H.C."/>
            <person name="Hasenbein S."/>
            <person name="Benoit J.B."/>
            <person name="Sepulveda M.S."/>
            <person name="Poelchau M.F."/>
            <person name="Hughes D.S.T."/>
            <person name="Murali S.C."/>
            <person name="Chen S."/>
            <person name="Glastad K.M."/>
            <person name="Goodisman M.A.D."/>
            <person name="Werren J.H."/>
            <person name="Vineis J.H."/>
            <person name="Bowen J.L."/>
            <person name="Friedrich M."/>
            <person name="Jones J."/>
            <person name="Robertson H.M."/>
            <person name="Feyereisen R."/>
            <person name="Mechler-Hickson A."/>
            <person name="Mathers N."/>
            <person name="Lee C.E."/>
            <person name="Colbourne J.K."/>
            <person name="Biales A."/>
            <person name="Johnston J.S."/>
            <person name="Wellborn G.A."/>
            <person name="Rosendale A.J."/>
            <person name="Cridge A.G."/>
            <person name="Munoz-Torres M.C."/>
            <person name="Bain P.A."/>
            <person name="Manny A.R."/>
            <person name="Major K.M."/>
            <person name="Lambert F.N."/>
            <person name="Vulpe C.D."/>
            <person name="Tuck P."/>
            <person name="Blalock B.J."/>
            <person name="Lin Y.Y."/>
            <person name="Smith M.E."/>
            <person name="Ochoa-Acuna H."/>
            <person name="Chen M.M."/>
            <person name="Childers C.P."/>
            <person name="Qu J."/>
            <person name="Dugan S."/>
            <person name="Lee S.L."/>
            <person name="Chao H."/>
            <person name="Dinh H."/>
            <person name="Han Y."/>
            <person name="Doddapaneni H."/>
            <person name="Worley K.C."/>
            <person name="Muzny D.M."/>
            <person name="Gibbs R.A."/>
            <person name="Richards S."/>
        </authorList>
    </citation>
    <scope>NUCLEOTIDE SEQUENCE</scope>
    <source>
        <strain evidence="4">HAZT.00-mixed</strain>
        <tissue evidence="4">Whole organism</tissue>
    </source>
</reference>
<dbReference type="InterPro" id="IPR036940">
    <property type="entry name" value="PI3/4_kinase_cat_sf"/>
</dbReference>
<evidence type="ECO:0000256" key="1">
    <source>
        <dbReference type="ARBA" id="ARBA00022679"/>
    </source>
</evidence>
<dbReference type="GO" id="GO:0016303">
    <property type="term" value="F:1-phosphatidylinositol-3-kinase activity"/>
    <property type="evidence" value="ECO:0007669"/>
    <property type="project" value="TreeGrafter"/>
</dbReference>
<accession>A0A6A0HAD1</accession>
<gene>
    <name evidence="4" type="ORF">HAZT_HAZT010237</name>
</gene>
<dbReference type="SUPFAM" id="SSF56112">
    <property type="entry name" value="Protein kinase-like (PK-like)"/>
    <property type="match status" value="1"/>
</dbReference>
<organism evidence="4">
    <name type="scientific">Hyalella azteca</name>
    <name type="common">Amphipod</name>
    <dbReference type="NCBI Taxonomy" id="294128"/>
    <lineage>
        <taxon>Eukaryota</taxon>
        <taxon>Metazoa</taxon>
        <taxon>Ecdysozoa</taxon>
        <taxon>Arthropoda</taxon>
        <taxon>Crustacea</taxon>
        <taxon>Multicrustacea</taxon>
        <taxon>Malacostraca</taxon>
        <taxon>Eumalacostraca</taxon>
        <taxon>Peracarida</taxon>
        <taxon>Amphipoda</taxon>
        <taxon>Senticaudata</taxon>
        <taxon>Talitrida</taxon>
        <taxon>Talitroidea</taxon>
        <taxon>Hyalellidae</taxon>
        <taxon>Hyalella</taxon>
    </lineage>
</organism>
<dbReference type="PROSITE" id="PS00916">
    <property type="entry name" value="PI3_4_KINASE_2"/>
    <property type="match status" value="1"/>
</dbReference>
<evidence type="ECO:0000256" key="2">
    <source>
        <dbReference type="ARBA" id="ARBA00022777"/>
    </source>
</evidence>
<reference evidence="4" key="1">
    <citation type="submission" date="2014-08" db="EMBL/GenBank/DDBJ databases">
        <authorList>
            <person name="Murali S."/>
            <person name="Richards S."/>
            <person name="Bandaranaike D."/>
            <person name="Bellair M."/>
            <person name="Blankenburg K."/>
            <person name="Chao H."/>
            <person name="Dinh H."/>
            <person name="Doddapaneni H."/>
            <person name="Dugan-Rocha S."/>
            <person name="Elkadiri S."/>
            <person name="Gnanaolivu R."/>
            <person name="Hughes D."/>
            <person name="Lee S."/>
            <person name="Li M."/>
            <person name="Ming W."/>
            <person name="Munidasa M."/>
            <person name="Muniz J."/>
            <person name="Nguyen L."/>
            <person name="Osuji N."/>
            <person name="Pu L.-L."/>
            <person name="Puazo M."/>
            <person name="Skinner E."/>
            <person name="Qu C."/>
            <person name="Quiroz J."/>
            <person name="Raj R."/>
            <person name="Weissenberger G."/>
            <person name="Xin Y."/>
            <person name="Zou X."/>
            <person name="Han Y."/>
            <person name="Worley K."/>
            <person name="Muzny D."/>
            <person name="Gibbs R."/>
        </authorList>
    </citation>
    <scope>NUCLEOTIDE SEQUENCE</scope>
    <source>
        <strain evidence="4">HAZT.00-mixed</strain>
        <tissue evidence="4">Whole organism</tissue>
    </source>
</reference>
<evidence type="ECO:0000259" key="3">
    <source>
        <dbReference type="PROSITE" id="PS50290"/>
    </source>
</evidence>
<evidence type="ECO:0000313" key="4">
    <source>
        <dbReference type="EMBL" id="KAA0202728.1"/>
    </source>
</evidence>
<dbReference type="GO" id="GO:0048015">
    <property type="term" value="P:phosphatidylinositol-mediated signaling"/>
    <property type="evidence" value="ECO:0007669"/>
    <property type="project" value="TreeGrafter"/>
</dbReference>
<dbReference type="Gene3D" id="3.30.1010.10">
    <property type="entry name" value="Phosphatidylinositol 3-kinase Catalytic Subunit, Chain A, domain 4"/>
    <property type="match status" value="1"/>
</dbReference>
<dbReference type="GO" id="GO:0035005">
    <property type="term" value="F:1-phosphatidylinositol-4-phosphate 3-kinase activity"/>
    <property type="evidence" value="ECO:0007669"/>
    <property type="project" value="TreeGrafter"/>
</dbReference>
<dbReference type="Proteomes" id="UP000711488">
    <property type="component" value="Unassembled WGS sequence"/>
</dbReference>
<dbReference type="InterPro" id="IPR018936">
    <property type="entry name" value="PI3/4_kinase_CS"/>
</dbReference>
<dbReference type="InterPro" id="IPR011009">
    <property type="entry name" value="Kinase-like_dom_sf"/>
</dbReference>
<protein>
    <recommendedName>
        <fullName evidence="3">PI3K/PI4K catalytic domain-containing protein</fullName>
    </recommendedName>
</protein>
<dbReference type="GO" id="GO:0016477">
    <property type="term" value="P:cell migration"/>
    <property type="evidence" value="ECO:0007669"/>
    <property type="project" value="TreeGrafter"/>
</dbReference>
<feature type="domain" description="PI3K/PI4K catalytic" evidence="3">
    <location>
        <begin position="1"/>
        <end position="213"/>
    </location>
</feature>
<dbReference type="AlphaFoldDB" id="A0A6A0HAD1"/>
<dbReference type="PANTHER" id="PTHR10048">
    <property type="entry name" value="PHOSPHATIDYLINOSITOL KINASE"/>
    <property type="match status" value="1"/>
</dbReference>
<proteinExistence type="predicted"/>
<keyword evidence="1" id="KW-0808">Transferase</keyword>
<dbReference type="GO" id="GO:0005942">
    <property type="term" value="C:phosphatidylinositol 3-kinase complex"/>
    <property type="evidence" value="ECO:0007669"/>
    <property type="project" value="TreeGrafter"/>
</dbReference>
<comment type="caution">
    <text evidence="4">The sequence shown here is derived from an EMBL/GenBank/DDBJ whole genome shotgun (WGS) entry which is preliminary data.</text>
</comment>
<dbReference type="EMBL" id="JQDR03003122">
    <property type="protein sequence ID" value="KAA0202728.1"/>
    <property type="molecule type" value="Genomic_DNA"/>
</dbReference>
<dbReference type="GO" id="GO:0005737">
    <property type="term" value="C:cytoplasm"/>
    <property type="evidence" value="ECO:0007669"/>
    <property type="project" value="TreeGrafter"/>
</dbReference>
<dbReference type="SMART" id="SM00146">
    <property type="entry name" value="PI3Kc"/>
    <property type="match status" value="1"/>
</dbReference>
<sequence>MNTKIIVCGQVGDDLRQDMLVIQMIRLMDRLWLKAGLDLKIVTFNVVPTGYRSGIIELVKEAETLRKIQTEYGVTGVFKDRPIAEWLAKQNTSALEYQRAVENFTASCAGYCVATYILGICDRHNDNIMLKTTGHLFHIDFGKFLGDAQKFGNIKRDRTPFVLTADMAYVINGGDKPSDKFHRFVDLCCQAFNIIRTNGHLLLYLFALVSFFF</sequence>
<reference evidence="4" key="3">
    <citation type="submission" date="2019-06" db="EMBL/GenBank/DDBJ databases">
        <authorList>
            <person name="Poynton C."/>
            <person name="Hasenbein S."/>
            <person name="Benoit J.B."/>
            <person name="Sepulveda M.S."/>
            <person name="Poelchau M.F."/>
            <person name="Murali S.C."/>
            <person name="Chen S."/>
            <person name="Glastad K.M."/>
            <person name="Werren J.H."/>
            <person name="Vineis J.H."/>
            <person name="Bowen J.L."/>
            <person name="Friedrich M."/>
            <person name="Jones J."/>
            <person name="Robertson H.M."/>
            <person name="Feyereisen R."/>
            <person name="Mechler-Hickson A."/>
            <person name="Mathers N."/>
            <person name="Lee C.E."/>
            <person name="Colbourne J.K."/>
            <person name="Biales A."/>
            <person name="Johnston J.S."/>
            <person name="Wellborn G.A."/>
            <person name="Rosendale A.J."/>
            <person name="Cridge A.G."/>
            <person name="Munoz-Torres M.C."/>
            <person name="Bain P.A."/>
            <person name="Manny A.R."/>
            <person name="Major K.M."/>
            <person name="Lambert F.N."/>
            <person name="Vulpe C.D."/>
            <person name="Tuck P."/>
            <person name="Blalock B.J."/>
            <person name="Lin Y.-Y."/>
            <person name="Smith M.E."/>
            <person name="Ochoa-Acuna H."/>
            <person name="Chen M.-J.M."/>
            <person name="Childers C.P."/>
            <person name="Qu J."/>
            <person name="Dugan S."/>
            <person name="Lee S.L."/>
            <person name="Chao H."/>
            <person name="Dinh H."/>
            <person name="Han Y."/>
            <person name="Doddapaneni H."/>
            <person name="Worley K.C."/>
            <person name="Muzny D.M."/>
            <person name="Gibbs R.A."/>
            <person name="Richards S."/>
        </authorList>
    </citation>
    <scope>NUCLEOTIDE SEQUENCE</scope>
    <source>
        <strain evidence="4">HAZT.00-mixed</strain>
        <tissue evidence="4">Whole organism</tissue>
    </source>
</reference>
<name>A0A6A0HAD1_HYAAZ</name>
<dbReference type="GO" id="GO:0005886">
    <property type="term" value="C:plasma membrane"/>
    <property type="evidence" value="ECO:0007669"/>
    <property type="project" value="TreeGrafter"/>
</dbReference>
<dbReference type="GO" id="GO:0043491">
    <property type="term" value="P:phosphatidylinositol 3-kinase/protein kinase B signal transduction"/>
    <property type="evidence" value="ECO:0007669"/>
    <property type="project" value="TreeGrafter"/>
</dbReference>
<dbReference type="InterPro" id="IPR000403">
    <property type="entry name" value="PI3/4_kinase_cat_dom"/>
</dbReference>
<dbReference type="InterPro" id="IPR015433">
    <property type="entry name" value="PI3/4_kinase"/>
</dbReference>
<dbReference type="Pfam" id="PF00454">
    <property type="entry name" value="PI3_PI4_kinase"/>
    <property type="match status" value="1"/>
</dbReference>
<dbReference type="PROSITE" id="PS50290">
    <property type="entry name" value="PI3_4_KINASE_3"/>
    <property type="match status" value="1"/>
</dbReference>
<dbReference type="PANTHER" id="PTHR10048:SF14">
    <property type="entry name" value="LD28067P"/>
    <property type="match status" value="1"/>
</dbReference>
<keyword evidence="2" id="KW-0418">Kinase</keyword>